<organism evidence="4 5">
    <name type="scientific">Phytophthora nicotianae</name>
    <name type="common">Potato buckeye rot agent</name>
    <name type="synonym">Phytophthora parasitica</name>
    <dbReference type="NCBI Taxonomy" id="4792"/>
    <lineage>
        <taxon>Eukaryota</taxon>
        <taxon>Sar</taxon>
        <taxon>Stramenopiles</taxon>
        <taxon>Oomycota</taxon>
        <taxon>Peronosporomycetes</taxon>
        <taxon>Peronosporales</taxon>
        <taxon>Peronosporaceae</taxon>
        <taxon>Phytophthora</taxon>
    </lineage>
</organism>
<feature type="region of interest" description="Disordered" evidence="2">
    <location>
        <begin position="244"/>
        <end position="286"/>
    </location>
</feature>
<evidence type="ECO:0000313" key="4">
    <source>
        <dbReference type="EMBL" id="ETL39339.1"/>
    </source>
</evidence>
<dbReference type="EMBL" id="KI673132">
    <property type="protein sequence ID" value="ETL39339.1"/>
    <property type="molecule type" value="Genomic_DNA"/>
</dbReference>
<dbReference type="InterPro" id="IPR007527">
    <property type="entry name" value="Znf_SWIM"/>
</dbReference>
<evidence type="ECO:0000256" key="2">
    <source>
        <dbReference type="SAM" id="MobiDB-lite"/>
    </source>
</evidence>
<dbReference type="PANTHER" id="PTHR31569">
    <property type="entry name" value="SWIM-TYPE DOMAIN-CONTAINING PROTEIN"/>
    <property type="match status" value="1"/>
</dbReference>
<dbReference type="AlphaFoldDB" id="W2IYU0"/>
<dbReference type="InterPro" id="IPR052579">
    <property type="entry name" value="Zinc_finger_SWIM"/>
</dbReference>
<dbReference type="GO" id="GO:0008270">
    <property type="term" value="F:zinc ion binding"/>
    <property type="evidence" value="ECO:0007669"/>
    <property type="project" value="UniProtKB-KW"/>
</dbReference>
<evidence type="ECO:0000313" key="5">
    <source>
        <dbReference type="Proteomes" id="UP000053864"/>
    </source>
</evidence>
<name>W2IYU0_PHYNI</name>
<proteinExistence type="predicted"/>
<protein>
    <recommendedName>
        <fullName evidence="3">SWIM-type domain-containing protein</fullName>
    </recommendedName>
</protein>
<keyword evidence="1" id="KW-0863">Zinc-finger</keyword>
<dbReference type="VEuPathDB" id="FungiDB:PPTG_03223"/>
<dbReference type="PANTHER" id="PTHR31569:SF4">
    <property type="entry name" value="SWIM-TYPE DOMAIN-CONTAINING PROTEIN"/>
    <property type="match status" value="1"/>
</dbReference>
<keyword evidence="1" id="KW-0862">Zinc</keyword>
<keyword evidence="1" id="KW-0479">Metal-binding</keyword>
<gene>
    <name evidence="4" type="ORF">L916_09310</name>
</gene>
<feature type="compositionally biased region" description="Basic and acidic residues" evidence="2">
    <location>
        <begin position="263"/>
        <end position="273"/>
    </location>
</feature>
<dbReference type="Proteomes" id="UP000053864">
    <property type="component" value="Unassembled WGS sequence"/>
</dbReference>
<accession>W2IYU0</accession>
<evidence type="ECO:0000259" key="3">
    <source>
        <dbReference type="PROSITE" id="PS50966"/>
    </source>
</evidence>
<sequence>MRSNSLRVIVVDKDLNEIKVLESDFPEARVLICHFHVIKYLNEKRSKPEFGKISGDDASQIDAAVHKIVYAESEEKYNEAHESLKGICERCGMNGFFQRCGRDYEYVKLHQIVGIAKASRYMYEQDSNDTSVFLIGGLFKERKLRVDDWSCDCDFAASTCLPCRHTVAYRKHHNVGGPVIPWSRIDESEMADIEDEAEFEDMLKFVMNKWRNVRQKKVAIENETTTASGLERISQSRRFTDTDVKTEFGIDSSDEEDTNTGSAKDESTEDKPADASSNVSIRLNPKWERPRRRERKLLKERKLIEKDFREVQRRLSGVSVKYGDAETIKPKLQTMKNPVLVQDAFYLLLTKLLDTQETTQKKSESVETLVIKDVGSFSRQQIETFKRVENLKRVVTMGLDMHKWLLEVGIPSLPAQYHDKARQLAAEVLSSNPYTRIPGLPDAPEYSYAMLFRAVPPMWLTDAAILALCWRLTNDYCSSRFAGFLPCVATTRRKRNAEERPIEEAVRKRVLQQVAKRGVGAKRIFYYDPMNQAAYNNTAKAVATNLKISGLHEYDVIAQNNPIQFDGHSC</sequence>
<reference evidence="4 5" key="1">
    <citation type="submission" date="2013-11" db="EMBL/GenBank/DDBJ databases">
        <title>The Genome Sequence of Phytophthora parasitica CJ05E6.</title>
        <authorList>
            <consortium name="The Broad Institute Genomics Platform"/>
            <person name="Russ C."/>
            <person name="Tyler B."/>
            <person name="Panabieres F."/>
            <person name="Shan W."/>
            <person name="Tripathy S."/>
            <person name="Grunwald N."/>
            <person name="Machado M."/>
            <person name="Johnson C.S."/>
            <person name="Arredondo F."/>
            <person name="Hong C."/>
            <person name="Coffey M."/>
            <person name="Young S.K."/>
            <person name="Zeng Q."/>
            <person name="Gargeya S."/>
            <person name="Fitzgerald M."/>
            <person name="Abouelleil A."/>
            <person name="Alvarado L."/>
            <person name="Chapman S.B."/>
            <person name="Gainer-Dewar J."/>
            <person name="Goldberg J."/>
            <person name="Griggs A."/>
            <person name="Gujja S."/>
            <person name="Hansen M."/>
            <person name="Howarth C."/>
            <person name="Imamovic A."/>
            <person name="Ireland A."/>
            <person name="Larimer J."/>
            <person name="McCowan C."/>
            <person name="Murphy C."/>
            <person name="Pearson M."/>
            <person name="Poon T.W."/>
            <person name="Priest M."/>
            <person name="Roberts A."/>
            <person name="Saif S."/>
            <person name="Shea T."/>
            <person name="Sykes S."/>
            <person name="Wortman J."/>
            <person name="Nusbaum C."/>
            <person name="Birren B."/>
        </authorList>
    </citation>
    <scope>NUCLEOTIDE SEQUENCE [LARGE SCALE GENOMIC DNA]</scope>
    <source>
        <strain evidence="4 5">CJ05E6</strain>
    </source>
</reference>
<feature type="domain" description="SWIM-type" evidence="3">
    <location>
        <begin position="142"/>
        <end position="174"/>
    </location>
</feature>
<dbReference type="PROSITE" id="PS50966">
    <property type="entry name" value="ZF_SWIM"/>
    <property type="match status" value="1"/>
</dbReference>
<dbReference type="VEuPathDB" id="FungiDB:PPTG_12077"/>
<evidence type="ECO:0000256" key="1">
    <source>
        <dbReference type="PROSITE-ProRule" id="PRU00325"/>
    </source>
</evidence>